<dbReference type="Pfam" id="PF00400">
    <property type="entry name" value="WD40"/>
    <property type="match status" value="3"/>
</dbReference>
<accession>A0AB34GDT7</accession>
<dbReference type="PROSITE" id="PS50082">
    <property type="entry name" value="WD_REPEATS_2"/>
    <property type="match status" value="2"/>
</dbReference>
<feature type="repeat" description="WD" evidence="1">
    <location>
        <begin position="189"/>
        <end position="221"/>
    </location>
</feature>
<keyword evidence="4" id="KW-1185">Reference proteome</keyword>
<reference evidence="3 4" key="1">
    <citation type="submission" date="2022-11" db="EMBL/GenBank/DDBJ databases">
        <title>Whole genome sequence of Eschrichtius robustus ER-17-0199.</title>
        <authorList>
            <person name="Bruniche-Olsen A."/>
            <person name="Black A.N."/>
            <person name="Fields C.J."/>
            <person name="Walden K."/>
            <person name="Dewoody J.A."/>
        </authorList>
    </citation>
    <scope>NUCLEOTIDE SEQUENCE [LARGE SCALE GENOMIC DNA]</scope>
    <source>
        <strain evidence="3">ER-17-0199</strain>
        <tissue evidence="3">Blubber</tissue>
    </source>
</reference>
<dbReference type="GO" id="GO:0031491">
    <property type="term" value="F:nucleosome binding"/>
    <property type="evidence" value="ECO:0007669"/>
    <property type="project" value="TreeGrafter"/>
</dbReference>
<evidence type="ECO:0008006" key="5">
    <source>
        <dbReference type="Google" id="ProtNLM"/>
    </source>
</evidence>
<dbReference type="FunFam" id="2.130.10.10:FF:000075">
    <property type="entry name" value="Protein HIRA"/>
    <property type="match status" value="1"/>
</dbReference>
<gene>
    <name evidence="3" type="ORF">J1605_015304</name>
</gene>
<feature type="region of interest" description="Disordered" evidence="2">
    <location>
        <begin position="468"/>
        <end position="493"/>
    </location>
</feature>
<dbReference type="SUPFAM" id="SSF50978">
    <property type="entry name" value="WD40 repeat-like"/>
    <property type="match status" value="1"/>
</dbReference>
<dbReference type="GO" id="GO:0005634">
    <property type="term" value="C:nucleus"/>
    <property type="evidence" value="ECO:0007669"/>
    <property type="project" value="InterPro"/>
</dbReference>
<dbReference type="InterPro" id="IPR001680">
    <property type="entry name" value="WD40_rpt"/>
</dbReference>
<sequence length="676" mass="73772">MWKLTLGLTVEVCPPEEGGVSWVPPGATLAFWSQHLIFRARMGALAGLSALKQPPPALPNPHLLLRTDCLIDHIVGPSLEAQLEETSRRRLSMDVNAARTYGLPPEMLHYQLCPLPVCYVFLLSRHAPWRRPPQNTRYIGPSTVFGSSGKLANVEQWRCVSILRSHSGGEWAARGVGAPAVAESSSGTSTAPVDYVMDVAWSPHDAWLASCSVDNTVVIWNAMKFPEILATLRGHSGLVKGLTWDPVGKYIASQADDRSLKVWRTLDWQLETSITKPFDECGGTTHVLRLSWSPDGHYLVSAHAMNNSGPTAQIIEREGWKTNMDFVGHRKAVTVVKFNPKIFRKKQKNGSSAKPSCPYCCCAVGSKDRSLSVWLTCLKRPLVVIHELFDKSIMDISWTLNGLGILVCSMDGSVAFLDFSQDELGDPLSEEEKSRIHQSTYGKSLAIMTETQLSTAVIENPEMLKYQRRQQQQQLDQKGSAARETGSATSVTGVVNGESLEDIRKNLLKKQVETRTADGRRRITPLCIAQLDTGYSFTHQAFCGLLWEVFLSPFARDFSTAFFNSIPLSGSLAGTMLTSHSSPQLLPLDSSTPVPFGTSKPSTEPVVVTGTRPAGDSVSKDSVNAASAPAAPSPSILTTPSKIEPMKAFDSRFTERSKATPGAPALVGLTPTAMER</sequence>
<name>A0AB34GDT7_ESCRO</name>
<dbReference type="GO" id="GO:0000417">
    <property type="term" value="C:HIR complex"/>
    <property type="evidence" value="ECO:0007669"/>
    <property type="project" value="TreeGrafter"/>
</dbReference>
<dbReference type="GO" id="GO:0006338">
    <property type="term" value="P:chromatin remodeling"/>
    <property type="evidence" value="ECO:0007669"/>
    <property type="project" value="TreeGrafter"/>
</dbReference>
<dbReference type="GO" id="GO:0006351">
    <property type="term" value="P:DNA-templated transcription"/>
    <property type="evidence" value="ECO:0007669"/>
    <property type="project" value="InterPro"/>
</dbReference>
<dbReference type="InterPro" id="IPR036322">
    <property type="entry name" value="WD40_repeat_dom_sf"/>
</dbReference>
<evidence type="ECO:0000256" key="1">
    <source>
        <dbReference type="PROSITE-ProRule" id="PRU00221"/>
    </source>
</evidence>
<dbReference type="EMBL" id="JAIQCJ010002358">
    <property type="protein sequence ID" value="KAJ8776715.1"/>
    <property type="molecule type" value="Genomic_DNA"/>
</dbReference>
<feature type="region of interest" description="Disordered" evidence="2">
    <location>
        <begin position="654"/>
        <end position="676"/>
    </location>
</feature>
<dbReference type="SMART" id="SM00320">
    <property type="entry name" value="WD40"/>
    <property type="match status" value="5"/>
</dbReference>
<proteinExistence type="predicted"/>
<evidence type="ECO:0000313" key="3">
    <source>
        <dbReference type="EMBL" id="KAJ8776715.1"/>
    </source>
</evidence>
<feature type="compositionally biased region" description="Low complexity" evidence="2">
    <location>
        <begin position="625"/>
        <end position="635"/>
    </location>
</feature>
<dbReference type="PROSITE" id="PS50294">
    <property type="entry name" value="WD_REPEATS_REGION"/>
    <property type="match status" value="1"/>
</dbReference>
<evidence type="ECO:0000256" key="2">
    <source>
        <dbReference type="SAM" id="MobiDB-lite"/>
    </source>
</evidence>
<dbReference type="Gene3D" id="2.130.10.10">
    <property type="entry name" value="YVTN repeat-like/Quinoprotein amine dehydrogenase"/>
    <property type="match status" value="1"/>
</dbReference>
<keyword evidence="1" id="KW-0853">WD repeat</keyword>
<organism evidence="3 4">
    <name type="scientific">Eschrichtius robustus</name>
    <name type="common">California gray whale</name>
    <name type="synonym">Eschrichtius gibbosus</name>
    <dbReference type="NCBI Taxonomy" id="9764"/>
    <lineage>
        <taxon>Eukaryota</taxon>
        <taxon>Metazoa</taxon>
        <taxon>Chordata</taxon>
        <taxon>Craniata</taxon>
        <taxon>Vertebrata</taxon>
        <taxon>Euteleostomi</taxon>
        <taxon>Mammalia</taxon>
        <taxon>Eutheria</taxon>
        <taxon>Laurasiatheria</taxon>
        <taxon>Artiodactyla</taxon>
        <taxon>Whippomorpha</taxon>
        <taxon>Cetacea</taxon>
        <taxon>Mysticeti</taxon>
        <taxon>Eschrichtiidae</taxon>
        <taxon>Eschrichtius</taxon>
    </lineage>
</organism>
<feature type="repeat" description="WD" evidence="1">
    <location>
        <begin position="232"/>
        <end position="263"/>
    </location>
</feature>
<dbReference type="PANTHER" id="PTHR13831">
    <property type="entry name" value="MEMBER OF THE HIR1 FAMILY OF WD-REPEAT PROTEINS"/>
    <property type="match status" value="1"/>
</dbReference>
<dbReference type="GO" id="GO:0000785">
    <property type="term" value="C:chromatin"/>
    <property type="evidence" value="ECO:0007669"/>
    <property type="project" value="TreeGrafter"/>
</dbReference>
<comment type="caution">
    <text evidence="3">The sequence shown here is derived from an EMBL/GenBank/DDBJ whole genome shotgun (WGS) entry which is preliminary data.</text>
</comment>
<dbReference type="AlphaFoldDB" id="A0AB34GDT7"/>
<dbReference type="PANTHER" id="PTHR13831:SF0">
    <property type="entry name" value="PROTEIN HIRA"/>
    <property type="match status" value="1"/>
</dbReference>
<dbReference type="InterPro" id="IPR031120">
    <property type="entry name" value="HIR1-like"/>
</dbReference>
<feature type="region of interest" description="Disordered" evidence="2">
    <location>
        <begin position="594"/>
        <end position="641"/>
    </location>
</feature>
<protein>
    <recommendedName>
        <fullName evidence="5">Protein HIRA</fullName>
    </recommendedName>
</protein>
<dbReference type="InterPro" id="IPR015943">
    <property type="entry name" value="WD40/YVTN_repeat-like_dom_sf"/>
</dbReference>
<evidence type="ECO:0000313" key="4">
    <source>
        <dbReference type="Proteomes" id="UP001159641"/>
    </source>
</evidence>
<dbReference type="Proteomes" id="UP001159641">
    <property type="component" value="Unassembled WGS sequence"/>
</dbReference>